<dbReference type="SUPFAM" id="SSF52540">
    <property type="entry name" value="P-loop containing nucleoside triphosphate hydrolases"/>
    <property type="match status" value="1"/>
</dbReference>
<feature type="compositionally biased region" description="Gly residues" evidence="1">
    <location>
        <begin position="471"/>
        <end position="482"/>
    </location>
</feature>
<feature type="region of interest" description="Disordered" evidence="1">
    <location>
        <begin position="249"/>
        <end position="535"/>
    </location>
</feature>
<dbReference type="GO" id="GO:0005634">
    <property type="term" value="C:nucleus"/>
    <property type="evidence" value="ECO:0007669"/>
    <property type="project" value="TreeGrafter"/>
</dbReference>
<dbReference type="Gene3D" id="3.40.50.300">
    <property type="entry name" value="P-loop containing nucleotide triphosphate hydrolases"/>
    <property type="match status" value="1"/>
</dbReference>
<dbReference type="PANTHER" id="PTHR12381">
    <property type="entry name" value="HETEROGENEOUS NUCLEAR RIBONUCLEOPROTEIN U FAMILY MEMBER"/>
    <property type="match status" value="1"/>
</dbReference>
<feature type="compositionally biased region" description="Basic and acidic residues" evidence="1">
    <location>
        <begin position="331"/>
        <end position="344"/>
    </location>
</feature>
<feature type="non-terminal residue" evidence="2">
    <location>
        <position position="572"/>
    </location>
</feature>
<dbReference type="PANTHER" id="PTHR12381:SF56">
    <property type="entry name" value="B30.2_SPRY DOMAIN-CONTAINING PROTEIN-RELATED"/>
    <property type="match status" value="1"/>
</dbReference>
<evidence type="ECO:0000313" key="2">
    <source>
        <dbReference type="EMBL" id="JAS45406.1"/>
    </source>
</evidence>
<feature type="compositionally biased region" description="Gly residues" evidence="1">
    <location>
        <begin position="384"/>
        <end position="394"/>
    </location>
</feature>
<gene>
    <name evidence="2" type="ORF">g.28986</name>
</gene>
<protein>
    <submittedName>
        <fullName evidence="2">Uncharacterized protein</fullName>
    </submittedName>
</protein>
<feature type="compositionally biased region" description="Basic and acidic residues" evidence="1">
    <location>
        <begin position="516"/>
        <end position="533"/>
    </location>
</feature>
<feature type="compositionally biased region" description="Gly residues" evidence="1">
    <location>
        <begin position="307"/>
        <end position="330"/>
    </location>
</feature>
<feature type="compositionally biased region" description="Basic and acidic residues" evidence="1">
    <location>
        <begin position="297"/>
        <end position="306"/>
    </location>
</feature>
<dbReference type="Pfam" id="PF13671">
    <property type="entry name" value="AAA_33"/>
    <property type="match status" value="1"/>
</dbReference>
<feature type="compositionally biased region" description="Gly residues" evidence="1">
    <location>
        <begin position="273"/>
        <end position="295"/>
    </location>
</feature>
<organism evidence="2">
    <name type="scientific">Cuerna arida</name>
    <dbReference type="NCBI Taxonomy" id="1464854"/>
    <lineage>
        <taxon>Eukaryota</taxon>
        <taxon>Metazoa</taxon>
        <taxon>Ecdysozoa</taxon>
        <taxon>Arthropoda</taxon>
        <taxon>Hexapoda</taxon>
        <taxon>Insecta</taxon>
        <taxon>Pterygota</taxon>
        <taxon>Neoptera</taxon>
        <taxon>Paraneoptera</taxon>
        <taxon>Hemiptera</taxon>
        <taxon>Auchenorrhyncha</taxon>
        <taxon>Membracoidea</taxon>
        <taxon>Cicadellidae</taxon>
        <taxon>Cicadellinae</taxon>
        <taxon>Proconiini</taxon>
        <taxon>Cuerna</taxon>
    </lineage>
</organism>
<dbReference type="FunFam" id="3.40.50.300:FF:000355">
    <property type="entry name" value="Heterogeneous nuclear ribonucleoprotein U-like 1, isoform CRA_a"/>
    <property type="match status" value="1"/>
</dbReference>
<feature type="compositionally biased region" description="Basic and acidic residues" evidence="1">
    <location>
        <begin position="483"/>
        <end position="508"/>
    </location>
</feature>
<sequence length="572" mass="61905">DAFNIPASQINQQPLFPHLLSKNIKFRVNFGQSESEFPIEPGYTWAAHVAEDQRVAGPRRPERREDCEMLMMCGLPGCGKTTWANAFVKEHPDKYYNILGTNSLIEKMKIQGLARKRNYHGRWDVLIDKCTKCLNKLLEMAAGRRRNYILDQTNVYPSAQKRKMRNFGGFVRRAIVIVPTDEEFQRRCAKREAEEGKDIPDSAVLEMKANFRLPEQGEFFDEVRYIELNEEESRPLVEQYNKEGRAAGFGQQAPFSNQGGGGSGGKRFRGAPPRGGSGGGGFRGGNRGGGGGFGGVLDRRGDRPGGDRGGGGFRSGGMDRGGRGGWQPRGGGDRGGRGGWRDRSPGGGGGYDRDMDNRGPGGGPWRNNRNNDNRDRPYDRNQRGGRGGRGGGGFDRNNFRDNEGGYGGRGGGGFRDNDYNRGGSGSGGGGSSSGGGYDRDDYNNRGGSGGYNQRDSGYNNRDGGFRDGGGRGRGSGGGGGRGSFDRDQRGGSRGGFDRNRGGYNDRRGGGGGNRDGGYDRNRGGPDRGPRDNKMMLLKQEINPDIIPIMNPHVLPSPLIFQGGTSGNQNNQG</sequence>
<feature type="compositionally biased region" description="Gly residues" evidence="1">
    <location>
        <begin position="404"/>
        <end position="414"/>
    </location>
</feature>
<evidence type="ECO:0000256" key="1">
    <source>
        <dbReference type="SAM" id="MobiDB-lite"/>
    </source>
</evidence>
<name>A0A1B6F565_9HEMI</name>
<dbReference type="InterPro" id="IPR027417">
    <property type="entry name" value="P-loop_NTPase"/>
</dbReference>
<accession>A0A1B6F565</accession>
<dbReference type="GO" id="GO:0000380">
    <property type="term" value="P:alternative mRNA splicing, via spliceosome"/>
    <property type="evidence" value="ECO:0007669"/>
    <property type="project" value="TreeGrafter"/>
</dbReference>
<dbReference type="GO" id="GO:0003723">
    <property type="term" value="F:RNA binding"/>
    <property type="evidence" value="ECO:0007669"/>
    <property type="project" value="TreeGrafter"/>
</dbReference>
<dbReference type="AlphaFoldDB" id="A0A1B6F565"/>
<dbReference type="EMBL" id="GECZ01024363">
    <property type="protein sequence ID" value="JAS45406.1"/>
    <property type="molecule type" value="Transcribed_RNA"/>
</dbReference>
<feature type="non-terminal residue" evidence="2">
    <location>
        <position position="1"/>
    </location>
</feature>
<feature type="compositionally biased region" description="Basic and acidic residues" evidence="1">
    <location>
        <begin position="369"/>
        <end position="382"/>
    </location>
</feature>
<proteinExistence type="predicted"/>
<feature type="compositionally biased region" description="Gly residues" evidence="1">
    <location>
        <begin position="422"/>
        <end position="436"/>
    </location>
</feature>
<reference evidence="2" key="1">
    <citation type="submission" date="2015-11" db="EMBL/GenBank/DDBJ databases">
        <title>De novo transcriptome assembly of four potential Pierce s Disease insect vectors from Arizona vineyards.</title>
        <authorList>
            <person name="Tassone E.E."/>
        </authorList>
    </citation>
    <scope>NUCLEOTIDE SEQUENCE</scope>
</reference>